<feature type="domain" description="Fe2OG dioxygenase" evidence="11">
    <location>
        <begin position="148"/>
        <end position="311"/>
    </location>
</feature>
<dbReference type="Proteomes" id="UP001530293">
    <property type="component" value="Unassembled WGS sequence"/>
</dbReference>
<dbReference type="SMART" id="SM00702">
    <property type="entry name" value="P4Hc"/>
    <property type="match status" value="1"/>
</dbReference>
<keyword evidence="8" id="KW-0408">Iron</keyword>
<keyword evidence="6" id="KW-0223">Dioxygenase</keyword>
<name>A0ABD3MDS7_9STRA</name>
<keyword evidence="13" id="KW-1185">Reference proteome</keyword>
<dbReference type="EMBL" id="JALLBG020000139">
    <property type="protein sequence ID" value="KAL3762169.1"/>
    <property type="molecule type" value="Genomic_DNA"/>
</dbReference>
<keyword evidence="5" id="KW-0677">Repeat</keyword>
<keyword evidence="4" id="KW-0479">Metal-binding</keyword>
<dbReference type="InterPro" id="IPR044862">
    <property type="entry name" value="Pro_4_hyd_alph_FE2OG_OXY"/>
</dbReference>
<evidence type="ECO:0000256" key="4">
    <source>
        <dbReference type="ARBA" id="ARBA00022723"/>
    </source>
</evidence>
<dbReference type="InterPro" id="IPR005123">
    <property type="entry name" value="Oxoglu/Fe-dep_dioxygenase_dom"/>
</dbReference>
<evidence type="ECO:0000256" key="6">
    <source>
        <dbReference type="ARBA" id="ARBA00022964"/>
    </source>
</evidence>
<sequence>MNMVPPIIILGRLALIIVFLLFAAAVAASSDECTASSQHCAVSNECRNASSFAQLVSSYFDSTADTNNDRNLSVLPQLRGTIDHLLSAHELTSLLASLPSDMFIDAAGYNTDVNERSRGGYTAPVGYAAIGLRELSSPTYVTKATYDKILQIRELVRFTTEQSLHLCPGTLYIDYSTISQKMEGGTHRPHADNCYHYYDEANHNLATCHSTTTTTATMMKEHPHPQRVAASILYLNDEFDGGEFYFANRHAGDGDDVVDTLVPVQPGRMMYFTSGVENLHGALPVRRRIKKDHQQKAEPTRRLALAMWYVTDPELEEYVPPFRDVIDSHQSLGDDETKNGSQTTTKDVTDPNDPNAPEQLFSIRIPSNDFSMATTSLVEGMGIYLTSEQNAHRSSWKVNRYGDEGDTLHVLFKDHSAMFSLNFKLENDLVIIIVERHTDGRKRPSLQYMLQESVMLHSVLDALSRLISEVNLDEAETTFTKDVDLARQTLPARRA</sequence>
<evidence type="ECO:0000256" key="9">
    <source>
        <dbReference type="SAM" id="MobiDB-lite"/>
    </source>
</evidence>
<evidence type="ECO:0000313" key="12">
    <source>
        <dbReference type="EMBL" id="KAL3762169.1"/>
    </source>
</evidence>
<dbReference type="PANTHER" id="PTHR14049:SF9">
    <property type="entry name" value="PROCOLLAGEN-PROLINE 3-DIOXYGENASE"/>
    <property type="match status" value="1"/>
</dbReference>
<comment type="cofactor">
    <cofactor evidence="2">
        <name>Fe cation</name>
        <dbReference type="ChEBI" id="CHEBI:24875"/>
    </cofactor>
</comment>
<comment type="caution">
    <text evidence="12">The sequence shown here is derived from an EMBL/GenBank/DDBJ whole genome shotgun (WGS) entry which is preliminary data.</text>
</comment>
<reference evidence="12 13" key="1">
    <citation type="submission" date="2024-10" db="EMBL/GenBank/DDBJ databases">
        <title>Updated reference genomes for cyclostephanoid diatoms.</title>
        <authorList>
            <person name="Roberts W.R."/>
            <person name="Alverson A.J."/>
        </authorList>
    </citation>
    <scope>NUCLEOTIDE SEQUENCE [LARGE SCALE GENOMIC DNA]</scope>
    <source>
        <strain evidence="12 13">AJA232-27</strain>
    </source>
</reference>
<feature type="signal peptide" evidence="10">
    <location>
        <begin position="1"/>
        <end position="28"/>
    </location>
</feature>
<evidence type="ECO:0000256" key="5">
    <source>
        <dbReference type="ARBA" id="ARBA00022737"/>
    </source>
</evidence>
<protein>
    <recommendedName>
        <fullName evidence="3">procollagen-proline 3-dioxygenase</fullName>
        <ecNumber evidence="3">1.14.11.7</ecNumber>
    </recommendedName>
</protein>
<dbReference type="PROSITE" id="PS51471">
    <property type="entry name" value="FE2OG_OXY"/>
    <property type="match status" value="1"/>
</dbReference>
<feature type="chain" id="PRO_5044792168" description="procollagen-proline 3-dioxygenase" evidence="10">
    <location>
        <begin position="29"/>
        <end position="495"/>
    </location>
</feature>
<evidence type="ECO:0000256" key="1">
    <source>
        <dbReference type="ARBA" id="ARBA00001961"/>
    </source>
</evidence>
<evidence type="ECO:0000256" key="10">
    <source>
        <dbReference type="SAM" id="SignalP"/>
    </source>
</evidence>
<evidence type="ECO:0000256" key="2">
    <source>
        <dbReference type="ARBA" id="ARBA00001962"/>
    </source>
</evidence>
<keyword evidence="10" id="KW-0732">Signal</keyword>
<evidence type="ECO:0000259" key="11">
    <source>
        <dbReference type="PROSITE" id="PS51471"/>
    </source>
</evidence>
<dbReference type="GO" id="GO:0046872">
    <property type="term" value="F:metal ion binding"/>
    <property type="evidence" value="ECO:0007669"/>
    <property type="project" value="UniProtKB-KW"/>
</dbReference>
<evidence type="ECO:0000256" key="3">
    <source>
        <dbReference type="ARBA" id="ARBA00012262"/>
    </source>
</evidence>
<proteinExistence type="predicted"/>
<dbReference type="AlphaFoldDB" id="A0ABD3MDS7"/>
<dbReference type="EC" id="1.14.11.7" evidence="3"/>
<dbReference type="GO" id="GO:0019797">
    <property type="term" value="F:procollagen-proline 3-dioxygenase activity"/>
    <property type="evidence" value="ECO:0007669"/>
    <property type="project" value="UniProtKB-EC"/>
</dbReference>
<dbReference type="Pfam" id="PF13640">
    <property type="entry name" value="2OG-FeII_Oxy_3"/>
    <property type="match status" value="1"/>
</dbReference>
<evidence type="ECO:0000256" key="8">
    <source>
        <dbReference type="ARBA" id="ARBA00023004"/>
    </source>
</evidence>
<accession>A0ABD3MDS7</accession>
<keyword evidence="7" id="KW-0560">Oxidoreductase</keyword>
<dbReference type="Gene3D" id="2.60.120.620">
    <property type="entry name" value="q2cbj1_9rhob like domain"/>
    <property type="match status" value="1"/>
</dbReference>
<evidence type="ECO:0000313" key="13">
    <source>
        <dbReference type="Proteomes" id="UP001530293"/>
    </source>
</evidence>
<organism evidence="12 13">
    <name type="scientific">Discostella pseudostelligera</name>
    <dbReference type="NCBI Taxonomy" id="259834"/>
    <lineage>
        <taxon>Eukaryota</taxon>
        <taxon>Sar</taxon>
        <taxon>Stramenopiles</taxon>
        <taxon>Ochrophyta</taxon>
        <taxon>Bacillariophyta</taxon>
        <taxon>Coscinodiscophyceae</taxon>
        <taxon>Thalassiosirophycidae</taxon>
        <taxon>Stephanodiscales</taxon>
        <taxon>Stephanodiscaceae</taxon>
        <taxon>Discostella</taxon>
    </lineage>
</organism>
<dbReference type="PANTHER" id="PTHR14049">
    <property type="entry name" value="LEPRECAN 1"/>
    <property type="match status" value="1"/>
</dbReference>
<comment type="cofactor">
    <cofactor evidence="1">
        <name>L-ascorbate</name>
        <dbReference type="ChEBI" id="CHEBI:38290"/>
    </cofactor>
</comment>
<evidence type="ECO:0000256" key="7">
    <source>
        <dbReference type="ARBA" id="ARBA00023002"/>
    </source>
</evidence>
<feature type="region of interest" description="Disordered" evidence="9">
    <location>
        <begin position="326"/>
        <end position="357"/>
    </location>
</feature>
<dbReference type="InterPro" id="IPR039575">
    <property type="entry name" value="P3H"/>
</dbReference>
<dbReference type="InterPro" id="IPR006620">
    <property type="entry name" value="Pro_4_hyd_alph"/>
</dbReference>
<gene>
    <name evidence="12" type="ORF">ACHAWU_000633</name>
</gene>